<accession>A0ABU3ECK3</accession>
<reference evidence="10" key="1">
    <citation type="submission" date="2023-07" db="EMBL/GenBank/DDBJ databases">
        <title>Characterization of two Paracoccaceae strains isolated from Phycosphere and proposal of Xinfangfangia lacusdiani sp. nov.</title>
        <authorList>
            <person name="Deng Y."/>
            <person name="Zhang Y.Q."/>
        </authorList>
    </citation>
    <scope>NUCLEOTIDE SEQUENCE [LARGE SCALE GENOMIC DNA]</scope>
    <source>
        <strain evidence="10">CPCC 101403</strain>
    </source>
</reference>
<evidence type="ECO:0000256" key="1">
    <source>
        <dbReference type="ARBA" id="ARBA00004167"/>
    </source>
</evidence>
<dbReference type="GO" id="GO:0016757">
    <property type="term" value="F:glycosyltransferase activity"/>
    <property type="evidence" value="ECO:0007669"/>
    <property type="project" value="UniProtKB-KW"/>
</dbReference>
<keyword evidence="3 9" id="KW-0808">Transferase</keyword>
<keyword evidence="6" id="KW-0472">Membrane</keyword>
<organism evidence="9 10">
    <name type="scientific">Paracoccus broussonetiae</name>
    <dbReference type="NCBI Taxonomy" id="3075834"/>
    <lineage>
        <taxon>Bacteria</taxon>
        <taxon>Pseudomonadati</taxon>
        <taxon>Pseudomonadota</taxon>
        <taxon>Alphaproteobacteria</taxon>
        <taxon>Rhodobacterales</taxon>
        <taxon>Paracoccaceae</taxon>
        <taxon>Paracoccus</taxon>
    </lineage>
</organism>
<evidence type="ECO:0000256" key="5">
    <source>
        <dbReference type="ARBA" id="ARBA00022989"/>
    </source>
</evidence>
<dbReference type="InterPro" id="IPR049625">
    <property type="entry name" value="Glyco_transf_61_cat"/>
</dbReference>
<keyword evidence="5" id="KW-1133">Transmembrane helix</keyword>
<evidence type="ECO:0000256" key="6">
    <source>
        <dbReference type="ARBA" id="ARBA00023136"/>
    </source>
</evidence>
<feature type="domain" description="Glycosyltransferase 61 catalytic" evidence="8">
    <location>
        <begin position="148"/>
        <end position="363"/>
    </location>
</feature>
<protein>
    <submittedName>
        <fullName evidence="9">Glycosyltransferase family 61 protein</fullName>
        <ecNumber evidence="9">2.4.-.-</ecNumber>
    </submittedName>
</protein>
<keyword evidence="7" id="KW-0325">Glycoprotein</keyword>
<sequence length="533" mass="60617">MKFYNFRTHSGVRFFSPPTSLLSKKPLGDVVAHNITTHENRREVLDEHADGYYWHRRMSSAFQLRTSMVEVAKPGIKRKSMASDDRVILNGAAGIRARKAFERQAEDASKCAAFLQDYWSERQDPQAVELSNGFSGQCVIESKNFFNFFHFMTESLQKASFPESHDASIKSLRFVSRTNEIRPFVKSWLEDSGLTRRFKVRLGAYHEGEDFSGKSIVTPLSAQHLLYQFSGDHHAAIEAAQPAGGKWAGYDAHPHAVKILALNTFDDTLLAFRQQMIDLAGSLVNRKWGSRIYVARSGDKARSRVMEGEDALIAKLQKNGFEVVCFENMSPLEQVRCVSGARCVVMQHGAGMSNMIFARENAHFFEIGTYQTAMVRWKEFIPLSHVAGCHYHHIFANMDFGDETHPVFDEDGLVAPRLDGDLVEKVVSIIKTSLKDRNPGGLSGMVRQCEYFAGREAYKHAYRLLDVNAEFYENTGEYWMMRALLNERTSHPNAAANNAYHAWTISGDERAWTEFVRLSRDDDPRRHRYAINT</sequence>
<comment type="subcellular location">
    <subcellularLocation>
        <location evidence="1">Membrane</location>
        <topology evidence="1">Single-pass membrane protein</topology>
    </subcellularLocation>
</comment>
<dbReference type="RefSeq" id="WP_311759053.1">
    <property type="nucleotide sequence ID" value="NZ_JAVRQI010000005.1"/>
</dbReference>
<dbReference type="EC" id="2.4.-.-" evidence="9"/>
<keyword evidence="4" id="KW-0812">Transmembrane</keyword>
<comment type="caution">
    <text evidence="9">The sequence shown here is derived from an EMBL/GenBank/DDBJ whole genome shotgun (WGS) entry which is preliminary data.</text>
</comment>
<proteinExistence type="predicted"/>
<dbReference type="InterPro" id="IPR007657">
    <property type="entry name" value="Glycosyltransferase_61"/>
</dbReference>
<dbReference type="EMBL" id="JAVRQI010000005">
    <property type="protein sequence ID" value="MDT1061961.1"/>
    <property type="molecule type" value="Genomic_DNA"/>
</dbReference>
<dbReference type="PANTHER" id="PTHR20961">
    <property type="entry name" value="GLYCOSYLTRANSFERASE"/>
    <property type="match status" value="1"/>
</dbReference>
<dbReference type="Pfam" id="PF04577">
    <property type="entry name" value="Glyco_transf_61"/>
    <property type="match status" value="1"/>
</dbReference>
<evidence type="ECO:0000256" key="7">
    <source>
        <dbReference type="ARBA" id="ARBA00023180"/>
    </source>
</evidence>
<evidence type="ECO:0000313" key="9">
    <source>
        <dbReference type="EMBL" id="MDT1061961.1"/>
    </source>
</evidence>
<dbReference type="Proteomes" id="UP001251085">
    <property type="component" value="Unassembled WGS sequence"/>
</dbReference>
<evidence type="ECO:0000259" key="8">
    <source>
        <dbReference type="Pfam" id="PF04577"/>
    </source>
</evidence>
<keyword evidence="10" id="KW-1185">Reference proteome</keyword>
<gene>
    <name evidence="9" type="ORF">RM190_08850</name>
</gene>
<dbReference type="PANTHER" id="PTHR20961:SF38">
    <property type="entry name" value="PROTEIN O-LINKED-MANNOSE BETA-1,4-N-ACETYLGLUCOSAMINYLTRANSFERASE 2"/>
    <property type="match status" value="1"/>
</dbReference>
<evidence type="ECO:0000313" key="10">
    <source>
        <dbReference type="Proteomes" id="UP001251085"/>
    </source>
</evidence>
<keyword evidence="2 9" id="KW-0328">Glycosyltransferase</keyword>
<name>A0ABU3ECK3_9RHOB</name>
<evidence type="ECO:0000256" key="3">
    <source>
        <dbReference type="ARBA" id="ARBA00022679"/>
    </source>
</evidence>
<evidence type="ECO:0000256" key="4">
    <source>
        <dbReference type="ARBA" id="ARBA00022692"/>
    </source>
</evidence>
<evidence type="ECO:0000256" key="2">
    <source>
        <dbReference type="ARBA" id="ARBA00022676"/>
    </source>
</evidence>